<dbReference type="InterPro" id="IPR001932">
    <property type="entry name" value="PPM-type_phosphatase-like_dom"/>
</dbReference>
<dbReference type="STRING" id="139420.A0A371DY27"/>
<keyword evidence="4" id="KW-0479">Metal-binding</keyword>
<dbReference type="InterPro" id="IPR015655">
    <property type="entry name" value="PP2C"/>
</dbReference>
<dbReference type="Gene3D" id="3.60.40.10">
    <property type="entry name" value="PPM-type phosphatase domain"/>
    <property type="match status" value="1"/>
</dbReference>
<reference evidence="10 11" key="1">
    <citation type="journal article" date="2018" name="Biotechnol. Biofuels">
        <title>Integrative visual omics of the white-rot fungus Polyporus brumalis exposes the biotechnological potential of its oxidative enzymes for delignifying raw plant biomass.</title>
        <authorList>
            <person name="Miyauchi S."/>
            <person name="Rancon A."/>
            <person name="Drula E."/>
            <person name="Hage H."/>
            <person name="Chaduli D."/>
            <person name="Favel A."/>
            <person name="Grisel S."/>
            <person name="Henrissat B."/>
            <person name="Herpoel-Gimbert I."/>
            <person name="Ruiz-Duenas F.J."/>
            <person name="Chevret D."/>
            <person name="Hainaut M."/>
            <person name="Lin J."/>
            <person name="Wang M."/>
            <person name="Pangilinan J."/>
            <person name="Lipzen A."/>
            <person name="Lesage-Meessen L."/>
            <person name="Navarro D."/>
            <person name="Riley R."/>
            <person name="Grigoriev I.V."/>
            <person name="Zhou S."/>
            <person name="Raouche S."/>
            <person name="Rosso M.N."/>
        </authorList>
    </citation>
    <scope>NUCLEOTIDE SEQUENCE [LARGE SCALE GENOMIC DNA]</scope>
    <source>
        <strain evidence="10 11">BRFM 1820</strain>
    </source>
</reference>
<keyword evidence="6" id="KW-0460">Magnesium</keyword>
<dbReference type="SUPFAM" id="SSF81606">
    <property type="entry name" value="PP2C-like"/>
    <property type="match status" value="1"/>
</dbReference>
<accession>A0A371DY27</accession>
<evidence type="ECO:0000256" key="3">
    <source>
        <dbReference type="ARBA" id="ARBA00013081"/>
    </source>
</evidence>
<evidence type="ECO:0000313" key="10">
    <source>
        <dbReference type="EMBL" id="RDX57467.1"/>
    </source>
</evidence>
<keyword evidence="11" id="KW-1185">Reference proteome</keyword>
<dbReference type="SMART" id="SM00332">
    <property type="entry name" value="PP2Cc"/>
    <property type="match status" value="1"/>
</dbReference>
<dbReference type="InterPro" id="IPR036457">
    <property type="entry name" value="PPM-type-like_dom_sf"/>
</dbReference>
<feature type="domain" description="PPM-type phosphatase" evidence="9">
    <location>
        <begin position="27"/>
        <end position="415"/>
    </location>
</feature>
<dbReference type="GO" id="GO:0046872">
    <property type="term" value="F:metal ion binding"/>
    <property type="evidence" value="ECO:0007669"/>
    <property type="project" value="UniProtKB-KW"/>
</dbReference>
<dbReference type="CDD" id="cd00143">
    <property type="entry name" value="PP2Cc"/>
    <property type="match status" value="1"/>
</dbReference>
<dbReference type="PANTHER" id="PTHR13832:SF803">
    <property type="entry name" value="PROTEIN PHOSPHATASE 1G"/>
    <property type="match status" value="1"/>
</dbReference>
<dbReference type="GO" id="GO:0004722">
    <property type="term" value="F:protein serine/threonine phosphatase activity"/>
    <property type="evidence" value="ECO:0007669"/>
    <property type="project" value="UniProtKB-EC"/>
</dbReference>
<dbReference type="Proteomes" id="UP000256964">
    <property type="component" value="Unassembled WGS sequence"/>
</dbReference>
<name>A0A371DY27_9APHY</name>
<evidence type="ECO:0000256" key="7">
    <source>
        <dbReference type="ARBA" id="ARBA00022912"/>
    </source>
</evidence>
<protein>
    <recommendedName>
        <fullName evidence="3">protein-serine/threonine phosphatase</fullName>
        <ecNumber evidence="3">3.1.3.16</ecNumber>
    </recommendedName>
</protein>
<evidence type="ECO:0000256" key="2">
    <source>
        <dbReference type="ARBA" id="ARBA00006702"/>
    </source>
</evidence>
<evidence type="ECO:0000256" key="8">
    <source>
        <dbReference type="ARBA" id="ARBA00023211"/>
    </source>
</evidence>
<evidence type="ECO:0000256" key="4">
    <source>
        <dbReference type="ARBA" id="ARBA00022723"/>
    </source>
</evidence>
<evidence type="ECO:0000313" key="11">
    <source>
        <dbReference type="Proteomes" id="UP000256964"/>
    </source>
</evidence>
<keyword evidence="7" id="KW-0904">Protein phosphatase</keyword>
<evidence type="ECO:0000259" key="9">
    <source>
        <dbReference type="PROSITE" id="PS51746"/>
    </source>
</evidence>
<dbReference type="AlphaFoldDB" id="A0A371DY27"/>
<gene>
    <name evidence="10" type="ORF">OH76DRAFT_45210</name>
</gene>
<dbReference type="EC" id="3.1.3.16" evidence="3"/>
<dbReference type="PANTHER" id="PTHR13832">
    <property type="entry name" value="PROTEIN PHOSPHATASE 2C"/>
    <property type="match status" value="1"/>
</dbReference>
<comment type="similarity">
    <text evidence="2">Belongs to the PP2C family.</text>
</comment>
<dbReference type="PROSITE" id="PS51746">
    <property type="entry name" value="PPM_2"/>
    <property type="match status" value="1"/>
</dbReference>
<dbReference type="EMBL" id="KZ857379">
    <property type="protein sequence ID" value="RDX57467.1"/>
    <property type="molecule type" value="Genomic_DNA"/>
</dbReference>
<comment type="cofactor">
    <cofactor evidence="1">
        <name>Mn(2+)</name>
        <dbReference type="ChEBI" id="CHEBI:29035"/>
    </cofactor>
</comment>
<keyword evidence="5" id="KW-0378">Hydrolase</keyword>
<dbReference type="OrthoDB" id="19329at2759"/>
<proteinExistence type="inferred from homology"/>
<evidence type="ECO:0000256" key="5">
    <source>
        <dbReference type="ARBA" id="ARBA00022801"/>
    </source>
</evidence>
<organism evidence="10 11">
    <name type="scientific">Lentinus brumalis</name>
    <dbReference type="NCBI Taxonomy" id="2498619"/>
    <lineage>
        <taxon>Eukaryota</taxon>
        <taxon>Fungi</taxon>
        <taxon>Dikarya</taxon>
        <taxon>Basidiomycota</taxon>
        <taxon>Agaricomycotina</taxon>
        <taxon>Agaricomycetes</taxon>
        <taxon>Polyporales</taxon>
        <taxon>Polyporaceae</taxon>
        <taxon>Lentinus</taxon>
    </lineage>
</organism>
<dbReference type="Pfam" id="PF00481">
    <property type="entry name" value="PP2C"/>
    <property type="match status" value="1"/>
</dbReference>
<keyword evidence="8" id="KW-0464">Manganese</keyword>
<evidence type="ECO:0000256" key="6">
    <source>
        <dbReference type="ARBA" id="ARBA00022842"/>
    </source>
</evidence>
<evidence type="ECO:0000256" key="1">
    <source>
        <dbReference type="ARBA" id="ARBA00001936"/>
    </source>
</evidence>
<sequence>MASFEEVRAKLVHYCSSTKVEVGQDAQVHAVTFQPLASRRNEDRLVMRELVVHGQEWLLLAVCDGHCGSSAARYTASHLPSRIRSMLEHLAGTDLQGQLDRKHVLENADFISSELRRCVYDFDRELGHVVETICPNPTQLTQKQACSIVKEYPDALARACSGTTLAAALVSLTHRLMWAINVGDSTVALSTANSEGKRVAHELCTRHTLDDLRQYKEVCRQHVGEERVVESGRVLGVLAMSRVIGDYPLKMHAAYSRHLFRYLSILGPPSMRNHTIRRIRTPPYVTADPSVCFVDLQSFWDQKPIIMIYSDGVDNLINQCRYLNPFRETDIIPARAISILLQDEVDDDVEELLGYGIDLHWSGGESNRAVDVLGNLLGGTDTSTLQLVLDQSLLADRTVSPSLYIDDTSLILCSFARESASVSP</sequence>